<keyword evidence="6 11" id="KW-1133">Transmembrane helix</keyword>
<comment type="subcellular location">
    <subcellularLocation>
        <location evidence="2">Endomembrane system</location>
        <topology evidence="2">Multi-pass membrane protein</topology>
    </subcellularLocation>
    <subcellularLocation>
        <location evidence="1">Nucleus membrane</location>
    </subcellularLocation>
</comment>
<evidence type="ECO:0000256" key="9">
    <source>
        <dbReference type="ARBA" id="ARBA00023136"/>
    </source>
</evidence>
<comment type="similarity">
    <text evidence="3">Belongs to the TMEM18 family.</text>
</comment>
<evidence type="ECO:0000313" key="13">
    <source>
        <dbReference type="Proteomes" id="UP001359485"/>
    </source>
</evidence>
<accession>A0ABR1AZH4</accession>
<evidence type="ECO:0000256" key="1">
    <source>
        <dbReference type="ARBA" id="ARBA00004126"/>
    </source>
</evidence>
<keyword evidence="7" id="KW-0175">Coiled coil</keyword>
<evidence type="ECO:0000256" key="11">
    <source>
        <dbReference type="SAM" id="Phobius"/>
    </source>
</evidence>
<proteinExistence type="inferred from homology"/>
<evidence type="ECO:0000256" key="10">
    <source>
        <dbReference type="ARBA" id="ARBA00023242"/>
    </source>
</evidence>
<evidence type="ECO:0000256" key="4">
    <source>
        <dbReference type="ARBA" id="ARBA00014253"/>
    </source>
</evidence>
<evidence type="ECO:0000256" key="6">
    <source>
        <dbReference type="ARBA" id="ARBA00022989"/>
    </source>
</evidence>
<dbReference type="PANTHER" id="PTHR22593">
    <property type="entry name" value="TRANSMEMBRANE PROTEIN 18"/>
    <property type="match status" value="1"/>
</dbReference>
<reference evidence="12 13" key="1">
    <citation type="submission" date="2023-09" db="EMBL/GenBank/DDBJ databases">
        <title>Genomes of two closely related lineages of the louse Polyplax serrata with different host specificities.</title>
        <authorList>
            <person name="Martinu J."/>
            <person name="Tarabai H."/>
            <person name="Stefka J."/>
            <person name="Hypsa V."/>
        </authorList>
    </citation>
    <scope>NUCLEOTIDE SEQUENCE [LARGE SCALE GENOMIC DNA]</scope>
    <source>
        <strain evidence="12">98ZLc_SE</strain>
    </source>
</reference>
<dbReference type="Proteomes" id="UP001359485">
    <property type="component" value="Unassembled WGS sequence"/>
</dbReference>
<protein>
    <recommendedName>
        <fullName evidence="4">Transmembrane protein 18</fullName>
    </recommendedName>
</protein>
<evidence type="ECO:0000256" key="7">
    <source>
        <dbReference type="ARBA" id="ARBA00023054"/>
    </source>
</evidence>
<dbReference type="EMBL" id="JAWJWF010000005">
    <property type="protein sequence ID" value="KAK6631976.1"/>
    <property type="molecule type" value="Genomic_DNA"/>
</dbReference>
<feature type="transmembrane region" description="Helical" evidence="11">
    <location>
        <begin position="52"/>
        <end position="71"/>
    </location>
</feature>
<keyword evidence="5 11" id="KW-0812">Transmembrane</keyword>
<sequence>MGDAEHFGIEEISGFLMFLRSIEWKDPWLVGLIIFHIAVTTTTILTRNHGNFQVVLFLVLLSLVYFSESINELAANYWNLFSRQQYFDSKGMFISLVFSAPILLNCMVLVASWLYQSGQLMTKLKQAQLQAQFLKHNQKMKGTDSDSLLKEPLSYINTDLINRLRRRPQKETPHGDSCGTNIMDAAGLNGESAVSHHHPS</sequence>
<keyword evidence="13" id="KW-1185">Reference proteome</keyword>
<feature type="transmembrane region" description="Helical" evidence="11">
    <location>
        <begin position="91"/>
        <end position="115"/>
    </location>
</feature>
<dbReference type="PANTHER" id="PTHR22593:SF2">
    <property type="entry name" value="TRANSMEMBRANE PROTEIN 18"/>
    <property type="match status" value="1"/>
</dbReference>
<dbReference type="InterPro" id="IPR026721">
    <property type="entry name" value="TMEM18"/>
</dbReference>
<keyword evidence="8" id="KW-0238">DNA-binding</keyword>
<evidence type="ECO:0000256" key="3">
    <source>
        <dbReference type="ARBA" id="ARBA00009971"/>
    </source>
</evidence>
<evidence type="ECO:0000256" key="5">
    <source>
        <dbReference type="ARBA" id="ARBA00022692"/>
    </source>
</evidence>
<gene>
    <name evidence="12" type="ORF">RUM44_007006</name>
</gene>
<keyword evidence="9 11" id="KW-0472">Membrane</keyword>
<evidence type="ECO:0000256" key="8">
    <source>
        <dbReference type="ARBA" id="ARBA00023125"/>
    </source>
</evidence>
<organism evidence="12 13">
    <name type="scientific">Polyplax serrata</name>
    <name type="common">Common mouse louse</name>
    <dbReference type="NCBI Taxonomy" id="468196"/>
    <lineage>
        <taxon>Eukaryota</taxon>
        <taxon>Metazoa</taxon>
        <taxon>Ecdysozoa</taxon>
        <taxon>Arthropoda</taxon>
        <taxon>Hexapoda</taxon>
        <taxon>Insecta</taxon>
        <taxon>Pterygota</taxon>
        <taxon>Neoptera</taxon>
        <taxon>Paraneoptera</taxon>
        <taxon>Psocodea</taxon>
        <taxon>Troctomorpha</taxon>
        <taxon>Phthiraptera</taxon>
        <taxon>Anoplura</taxon>
        <taxon>Polyplacidae</taxon>
        <taxon>Polyplax</taxon>
    </lineage>
</organism>
<feature type="transmembrane region" description="Helical" evidence="11">
    <location>
        <begin position="27"/>
        <end position="45"/>
    </location>
</feature>
<comment type="caution">
    <text evidence="12">The sequence shown here is derived from an EMBL/GenBank/DDBJ whole genome shotgun (WGS) entry which is preliminary data.</text>
</comment>
<evidence type="ECO:0000313" key="12">
    <source>
        <dbReference type="EMBL" id="KAK6631976.1"/>
    </source>
</evidence>
<name>A0ABR1AZH4_POLSC</name>
<dbReference type="Pfam" id="PF14770">
    <property type="entry name" value="TMEM18"/>
    <property type="match status" value="1"/>
</dbReference>
<keyword evidence="10" id="KW-0539">Nucleus</keyword>
<evidence type="ECO:0000256" key="2">
    <source>
        <dbReference type="ARBA" id="ARBA00004127"/>
    </source>
</evidence>